<dbReference type="InterPro" id="IPR016035">
    <property type="entry name" value="Acyl_Trfase/lysoPLipase"/>
</dbReference>
<dbReference type="InterPro" id="IPR002641">
    <property type="entry name" value="PNPLA_dom"/>
</dbReference>
<protein>
    <recommendedName>
        <fullName evidence="2">PNPLA domain-containing protein</fullName>
    </recommendedName>
</protein>
<organism evidence="3 4">
    <name type="scientific">Persicimonas caeni</name>
    <dbReference type="NCBI Taxonomy" id="2292766"/>
    <lineage>
        <taxon>Bacteria</taxon>
        <taxon>Deltaproteobacteria</taxon>
        <taxon>Bradymonadales</taxon>
        <taxon>Bradymonadaceae</taxon>
        <taxon>Persicimonas</taxon>
    </lineage>
</organism>
<dbReference type="AlphaFoldDB" id="A0A4Y6PXR6"/>
<proteinExistence type="predicted"/>
<dbReference type="Proteomes" id="UP000315995">
    <property type="component" value="Chromosome"/>
</dbReference>
<evidence type="ECO:0000256" key="1">
    <source>
        <dbReference type="ARBA" id="ARBA00023098"/>
    </source>
</evidence>
<accession>A0A5B8Y974</accession>
<sequence length="1143" mass="125088">MRERPYLWVWNAMMMEQRTHRHRSHAPRLPAGVALLALAACLHVPFDAPAQEPADQEREQTRRELGLTISGGASLGAYEAGINWALIKYLRSAQARGDAIAYDLTTVTGASAGAVNTLLTTVNWCKDFSQEHRGQPDGQCVSDEQVICNDIDDNIFRNTWMAVGFDADPSLLPRSADGYLDDDGLFTRRAFGRSLEVLDRELGESNFRPECSLDNLGITVTRDVPGKLTKGGLQTYNQRFVVPWRVDVDDGGELRFAYQPIHDGEHPIHNILQLASVLDPSTGQRHVPRRIVFDAVETSSAFPIAFARKQLYYCALECSPQHGLVGSQVVVDGEVLSCPDIEGQPAQICWGDFIDGGVFDNVPLGLAAAMAETRRAARHTPQAPMTYLYMDPDQRRMHGADPTKTRRAIRGPGYSPRGLSFYAEWLEGAIDSARSSELYHTLLDHLWNEGAAALAGRVAQTLTRTSRVYARAAELGVADKLTASELSAADRQALAKLGVRRPDAFAQQQLSLLADNPQPSASDAPTQASRKKQAFALLEAFDEKVELDAADYAATHPCHAVALAQQADDERPVAPAGFAIDDSLHIAAFTGCLLADRHRLADAFFGADGHAAAEGLAQLFGFLAVDYAEAEHRGAPSTQPLRAMILDAIVEAASLAFVRAPSLAPAMRHEARQMAAHAALARRLQSSVERGRRLVLSTRLSPVVGDYFSAFGAFLDKGFRHYDYLVGVYDALHSIASYQCQRQSYYAPHPVSRVGRVPTQTHLNLWSEVTQRCVVERMNAAADALGVDEVADAHFIVASLARQEAQVALGVDGAKRVWADLRRALDKDDATVDNVLFVEQIPPGSPNLQALLEVMMGTRAPCQNHPANETCPTEVDPDAFFERLADAGFTPSPNGVVAMILDKAPGWYFDPVRQITRRMRAIEASDKFAPGVALFDGAQTGVNMAQKVDRVEAEFGRPVDDGLHWLAPYSAAEPAFWTQTLLPNELRLNVATQRERSARVGFEVQWRFAELGFADSGQALGGLSPHYSWNRRRHEVGMELLDYSVRVASDAGIHGARLGVHASYLWDDPAGDWLAVGPRLVVHTRFVDFAVRYNHAWSAVTDPDGRSEVLIGLGFTGLDQLAGAGVYLAPEATRAYDILEQAL</sequence>
<gene>
    <name evidence="3" type="ORF">FIV42_19935</name>
</gene>
<evidence type="ECO:0000313" key="3">
    <source>
        <dbReference type="EMBL" id="QDG52929.1"/>
    </source>
</evidence>
<dbReference type="GO" id="GO:0006629">
    <property type="term" value="P:lipid metabolic process"/>
    <property type="evidence" value="ECO:0007669"/>
    <property type="project" value="UniProtKB-KW"/>
</dbReference>
<feature type="domain" description="PNPLA" evidence="2">
    <location>
        <begin position="67"/>
        <end position="367"/>
    </location>
</feature>
<evidence type="ECO:0000259" key="2">
    <source>
        <dbReference type="Pfam" id="PF01734"/>
    </source>
</evidence>
<dbReference type="Pfam" id="PF01734">
    <property type="entry name" value="Patatin"/>
    <property type="match status" value="1"/>
</dbReference>
<name>A0A4Y6PXR6_PERCE</name>
<dbReference type="OrthoDB" id="100834at2"/>
<dbReference type="SUPFAM" id="SSF52151">
    <property type="entry name" value="FabD/lysophospholipase-like"/>
    <property type="match status" value="1"/>
</dbReference>
<accession>A0A4Y6PXR6</accession>
<keyword evidence="1" id="KW-0443">Lipid metabolism</keyword>
<dbReference type="Gene3D" id="3.40.1090.10">
    <property type="entry name" value="Cytosolic phospholipase A2 catalytic domain"/>
    <property type="match status" value="1"/>
</dbReference>
<reference evidence="3 4" key="1">
    <citation type="submission" date="2019-06" db="EMBL/GenBank/DDBJ databases">
        <title>Persicimonas caeni gen. nov., sp. nov., a predatory bacterium isolated from solar saltern.</title>
        <authorList>
            <person name="Wang S."/>
        </authorList>
    </citation>
    <scope>NUCLEOTIDE SEQUENCE [LARGE SCALE GENOMIC DNA]</scope>
    <source>
        <strain evidence="3 4">YN101</strain>
    </source>
</reference>
<keyword evidence="4" id="KW-1185">Reference proteome</keyword>
<dbReference type="EMBL" id="CP041186">
    <property type="protein sequence ID" value="QDG52929.1"/>
    <property type="molecule type" value="Genomic_DNA"/>
</dbReference>
<evidence type="ECO:0000313" key="4">
    <source>
        <dbReference type="Proteomes" id="UP000315995"/>
    </source>
</evidence>